<protein>
    <submittedName>
        <fullName evidence="2">Uncharacterized protein</fullName>
    </submittedName>
</protein>
<feature type="region of interest" description="Disordered" evidence="1">
    <location>
        <begin position="219"/>
        <end position="356"/>
    </location>
</feature>
<feature type="compositionally biased region" description="Basic residues" evidence="1">
    <location>
        <begin position="313"/>
        <end position="330"/>
    </location>
</feature>
<feature type="compositionally biased region" description="Basic and acidic residues" evidence="1">
    <location>
        <begin position="1"/>
        <end position="13"/>
    </location>
</feature>
<comment type="caution">
    <text evidence="2">The sequence shown here is derived from an EMBL/GenBank/DDBJ whole genome shotgun (WGS) entry which is preliminary data.</text>
</comment>
<dbReference type="EMBL" id="JRES01001463">
    <property type="protein sequence ID" value="KNC22705.1"/>
    <property type="molecule type" value="Genomic_DNA"/>
</dbReference>
<organism evidence="2 3">
    <name type="scientific">Lucilia cuprina</name>
    <name type="common">Green bottle fly</name>
    <name type="synonym">Australian sheep blowfly</name>
    <dbReference type="NCBI Taxonomy" id="7375"/>
    <lineage>
        <taxon>Eukaryota</taxon>
        <taxon>Metazoa</taxon>
        <taxon>Ecdysozoa</taxon>
        <taxon>Arthropoda</taxon>
        <taxon>Hexapoda</taxon>
        <taxon>Insecta</taxon>
        <taxon>Pterygota</taxon>
        <taxon>Neoptera</taxon>
        <taxon>Endopterygota</taxon>
        <taxon>Diptera</taxon>
        <taxon>Brachycera</taxon>
        <taxon>Muscomorpha</taxon>
        <taxon>Oestroidea</taxon>
        <taxon>Calliphoridae</taxon>
        <taxon>Luciliinae</taxon>
        <taxon>Lucilia</taxon>
    </lineage>
</organism>
<feature type="compositionally biased region" description="Basic residues" evidence="1">
    <location>
        <begin position="347"/>
        <end position="356"/>
    </location>
</feature>
<reference evidence="2 3" key="1">
    <citation type="journal article" date="2015" name="Nat. Commun.">
        <title>Lucilia cuprina genome unlocks parasitic fly biology to underpin future interventions.</title>
        <authorList>
            <person name="Anstead C.A."/>
            <person name="Korhonen P.K."/>
            <person name="Young N.D."/>
            <person name="Hall R.S."/>
            <person name="Jex A.R."/>
            <person name="Murali S.C."/>
            <person name="Hughes D.S."/>
            <person name="Lee S.F."/>
            <person name="Perry T."/>
            <person name="Stroehlein A.J."/>
            <person name="Ansell B.R."/>
            <person name="Breugelmans B."/>
            <person name="Hofmann A."/>
            <person name="Qu J."/>
            <person name="Dugan S."/>
            <person name="Lee S.L."/>
            <person name="Chao H."/>
            <person name="Dinh H."/>
            <person name="Han Y."/>
            <person name="Doddapaneni H.V."/>
            <person name="Worley K.C."/>
            <person name="Muzny D.M."/>
            <person name="Ioannidis P."/>
            <person name="Waterhouse R.M."/>
            <person name="Zdobnov E.M."/>
            <person name="James P.J."/>
            <person name="Bagnall N.H."/>
            <person name="Kotze A.C."/>
            <person name="Gibbs R.A."/>
            <person name="Richards S."/>
            <person name="Batterham P."/>
            <person name="Gasser R.B."/>
        </authorList>
    </citation>
    <scope>NUCLEOTIDE SEQUENCE [LARGE SCALE GENOMIC DNA]</scope>
    <source>
        <strain evidence="2 3">LS</strain>
        <tissue evidence="2">Full body</tissue>
    </source>
</reference>
<feature type="non-terminal residue" evidence="2">
    <location>
        <position position="374"/>
    </location>
</feature>
<feature type="compositionally biased region" description="Basic residues" evidence="1">
    <location>
        <begin position="250"/>
        <end position="260"/>
    </location>
</feature>
<feature type="region of interest" description="Disordered" evidence="1">
    <location>
        <begin position="1"/>
        <end position="24"/>
    </location>
</feature>
<keyword evidence="3" id="KW-1185">Reference proteome</keyword>
<feature type="non-terminal residue" evidence="2">
    <location>
        <position position="1"/>
    </location>
</feature>
<evidence type="ECO:0000313" key="3">
    <source>
        <dbReference type="Proteomes" id="UP000037069"/>
    </source>
</evidence>
<sequence length="374" mass="40374">DARALAVRARDGAELPQSRAEGGDVAEHAAVLAGVRHHPRVEALASGARLAPLEEADGIRAVPDVGEGVAHQLPRALRRVHLAPVDGAGGVLHEEPGASLGDVAREVGPEGDVVAAQLTRAQVVVVRDEVDVARPRRVVDVADVLGDHEVGREGDVGGELGQHGGLRPQVVAHGVRGEALEVEALAGVAVGGRRARRQDLLPLRVVLRPEGGAPRLVEGVEGAVPVAQPDASARPGQRRTGRERTAHPPVRPRLRPRRPGRQAERDLPPPRHQLGIHDRLAGPPGAPRQRAAREPPHRPSQHPHRADRTGRGGGRRPRRRLREPRGRGHPQARPVGAGRRAELPGRRDRRRRRDRRIGRLARLRVDVIHGHPHR</sequence>
<name>A0A0L0BRK0_LUCCU</name>
<feature type="compositionally biased region" description="Basic and acidic residues" evidence="1">
    <location>
        <begin position="261"/>
        <end position="280"/>
    </location>
</feature>
<evidence type="ECO:0000256" key="1">
    <source>
        <dbReference type="SAM" id="MobiDB-lite"/>
    </source>
</evidence>
<dbReference type="OMA" id="PPRRQMA"/>
<proteinExistence type="predicted"/>
<accession>A0A0L0BRK0</accession>
<dbReference type="AlphaFoldDB" id="A0A0L0BRK0"/>
<dbReference type="Proteomes" id="UP000037069">
    <property type="component" value="Unassembled WGS sequence"/>
</dbReference>
<evidence type="ECO:0000313" key="2">
    <source>
        <dbReference type="EMBL" id="KNC22705.1"/>
    </source>
</evidence>
<gene>
    <name evidence="2" type="ORF">FF38_11589</name>
</gene>